<reference evidence="2 3" key="1">
    <citation type="submission" date="2017-06" db="EMBL/GenBank/DDBJ databases">
        <authorList>
            <person name="Mageeney C.M."/>
            <person name="Olugbade I.D."/>
            <person name="Kenna M.A."/>
            <person name="Ware V.C."/>
            <person name="Garlena R.A."/>
            <person name="Russell D.A."/>
            <person name="Pope W.H."/>
            <person name="Jacobs-Sera D."/>
            <person name="Hendrix R.W."/>
            <person name="Hatfull G.F."/>
        </authorList>
    </citation>
    <scope>NUCLEOTIDE SEQUENCE [LARGE SCALE GENOMIC DNA]</scope>
</reference>
<dbReference type="Proteomes" id="UP000225758">
    <property type="component" value="Segment"/>
</dbReference>
<proteinExistence type="predicted"/>
<accession>A0A222YZG8</accession>
<gene>
    <name evidence="1" type="ORF">SEA_SUSHI23_21</name>
    <name evidence="2" type="ORF">SEA_SUSHI23_271</name>
</gene>
<evidence type="ECO:0000313" key="3">
    <source>
        <dbReference type="Proteomes" id="UP000225758"/>
    </source>
</evidence>
<dbReference type="EMBL" id="MF358542">
    <property type="protein sequence ID" value="ASR76454.1"/>
    <property type="molecule type" value="Genomic_DNA"/>
</dbReference>
<dbReference type="EMBL" id="MF358542">
    <property type="protein sequence ID" value="ASR76655.1"/>
    <property type="molecule type" value="Genomic_DNA"/>
</dbReference>
<name>A0A222YZG8_9CAUD</name>
<evidence type="ECO:0000313" key="1">
    <source>
        <dbReference type="EMBL" id="ASR76454.1"/>
    </source>
</evidence>
<organism evidence="2 3">
    <name type="scientific">Streptomyces phage Sushi23</name>
    <dbReference type="NCBI Taxonomy" id="2015806"/>
    <lineage>
        <taxon>Viruses</taxon>
        <taxon>Duplodnaviria</taxon>
        <taxon>Heunggongvirae</taxon>
        <taxon>Uroviricota</taxon>
        <taxon>Caudoviricetes</taxon>
        <taxon>Stanwilliamsviridae</taxon>
        <taxon>Boydwoodruffvirinae</taxon>
        <taxon>Samistivirus</taxon>
        <taxon>Samistivirus peebs</taxon>
    </lineage>
</organism>
<evidence type="ECO:0000313" key="2">
    <source>
        <dbReference type="EMBL" id="ASR76655.1"/>
    </source>
</evidence>
<protein>
    <submittedName>
        <fullName evidence="2">Uncharacterized protein</fullName>
    </submittedName>
</protein>
<sequence>MAKGLRMGQRRRNKHWVNIHFVDRACGGSEEGGWWYNYGQCIEAWPCRSRKQAEKLVKWAKAQRRYQGSSRSLYSVNHRLGDTVTVEIQNHEGSDWSDYRPWE</sequence>